<evidence type="ECO:0000259" key="4">
    <source>
        <dbReference type="Pfam" id="PF13817"/>
    </source>
</evidence>
<dbReference type="PATRIC" id="fig|442.7.peg.378"/>
<evidence type="ECO:0000259" key="2">
    <source>
        <dbReference type="Pfam" id="PF13005"/>
    </source>
</evidence>
<feature type="domain" description="Transposase IS66 central" evidence="1">
    <location>
        <begin position="173"/>
        <end position="457"/>
    </location>
</feature>
<feature type="domain" description="Transposase IS66 C-terminal" evidence="4">
    <location>
        <begin position="464"/>
        <end position="501"/>
    </location>
</feature>
<evidence type="ECO:0000259" key="3">
    <source>
        <dbReference type="Pfam" id="PF13007"/>
    </source>
</evidence>
<comment type="caution">
    <text evidence="5">The sequence shown here is derived from an EMBL/GenBank/DDBJ whole genome shotgun (WGS) entry which is preliminary data.</text>
</comment>
<dbReference type="InterPro" id="IPR039552">
    <property type="entry name" value="IS66_C"/>
</dbReference>
<feature type="domain" description="Transposase IS66 zinc-finger binding" evidence="2">
    <location>
        <begin position="115"/>
        <end position="158"/>
    </location>
</feature>
<evidence type="ECO:0000313" key="5">
    <source>
        <dbReference type="EMBL" id="KXV02986.1"/>
    </source>
</evidence>
<dbReference type="EMBL" id="LHZB01000074">
    <property type="protein sequence ID" value="KXV02986.1"/>
    <property type="molecule type" value="Genomic_DNA"/>
</dbReference>
<accession>A0A149R087</accession>
<dbReference type="InterPro" id="IPR024474">
    <property type="entry name" value="Znf_dom_IS66"/>
</dbReference>
<dbReference type="PANTHER" id="PTHR33678:SF1">
    <property type="entry name" value="BLL1576 PROTEIN"/>
    <property type="match status" value="1"/>
</dbReference>
<dbReference type="AlphaFoldDB" id="A0A149R087"/>
<dbReference type="Pfam" id="PF13817">
    <property type="entry name" value="DDE_Tnp_IS66_C"/>
    <property type="match status" value="1"/>
</dbReference>
<evidence type="ECO:0000313" key="6">
    <source>
        <dbReference type="Proteomes" id="UP000075573"/>
    </source>
</evidence>
<organism evidence="5 6">
    <name type="scientific">Gluconobacter potus</name>
    <dbReference type="NCBI Taxonomy" id="2724927"/>
    <lineage>
        <taxon>Bacteria</taxon>
        <taxon>Pseudomonadati</taxon>
        <taxon>Pseudomonadota</taxon>
        <taxon>Alphaproteobacteria</taxon>
        <taxon>Acetobacterales</taxon>
        <taxon>Acetobacteraceae</taxon>
        <taxon>Gluconobacter</taxon>
    </lineage>
</organism>
<name>A0A149R087_9PROT</name>
<feature type="domain" description="Transposase TnpC homeodomain" evidence="3">
    <location>
        <begin position="35"/>
        <end position="108"/>
    </location>
</feature>
<evidence type="ECO:0000259" key="1">
    <source>
        <dbReference type="Pfam" id="PF03050"/>
    </source>
</evidence>
<dbReference type="InterPro" id="IPR052344">
    <property type="entry name" value="Transposase-related"/>
</dbReference>
<dbReference type="NCBIfam" id="NF033517">
    <property type="entry name" value="transpos_IS66"/>
    <property type="match status" value="1"/>
</dbReference>
<dbReference type="Proteomes" id="UP000075573">
    <property type="component" value="Unassembled WGS sequence"/>
</dbReference>
<proteinExistence type="predicted"/>
<dbReference type="Pfam" id="PF13005">
    <property type="entry name" value="zf-IS66"/>
    <property type="match status" value="1"/>
</dbReference>
<dbReference type="GeneID" id="76195315"/>
<dbReference type="InterPro" id="IPR024463">
    <property type="entry name" value="Transposase_TnpC_homeodom"/>
</dbReference>
<dbReference type="RefSeq" id="WP_062493655.1">
    <property type="nucleotide sequence ID" value="NZ_LHZB01000074.1"/>
</dbReference>
<protein>
    <submittedName>
        <fullName evidence="5">Uncharacterized protein</fullName>
    </submittedName>
</protein>
<dbReference type="InterPro" id="IPR004291">
    <property type="entry name" value="Transposase_IS66_central"/>
</dbReference>
<sequence>MRIALDSLPFDPITLQTMVRDLAGAVDEGRIEIDRLRQIIREFQRARFGRRAETLEPDQLLLTLEADIPKTPVIAPTSTLITEISGAAPIVKSPHRKALPEHLPRTDVTILPDVTACLSCGGALRDAGTTTSEMLDWVPASVRVVRINRPKCACRACGTLHQAPAPERIAEGCLATPGLIAHVLTSRYCDHLPLYRQSQMLARHGVAPARSTLTDWVKAAAWWLAPLRDQLMIHVCAAERVFADDTPLPILDPGRGRTKTGRLWAYTRDDRPFGGKAPPAVVFYATPDRTSAWPARHLKSYRGVLQVDGYAGFEQLRRDGKIHLAACWAHTRRKFYELHQTGSPMATEALMQIRSLYEIEASLRGLPPDQRKTLRDEQSRPRVEALELWLRQKLALLPSRARLAEAIRYALNRWDDLARFVEDGRIDLDTNPVERAIRPITLGRKNALFAGSEGGANRWAIVASLIETAKLNGIEPFVWLRDVLTRMIDGYPAARISELLPFPQSANG</sequence>
<reference evidence="5 6" key="1">
    <citation type="submission" date="2015-06" db="EMBL/GenBank/DDBJ databases">
        <title>Improved classification and identification of acetic acid bacteria using matrix-assisted laser desorption/ionization time-of-flight mass spectrometry; Gluconobacter nephelii and Gluconobacter uchimurae are later heterotypic synonyms of Gluconobacter japonicus and Gluconobacter oxydans, respectively.</title>
        <authorList>
            <person name="Li L."/>
            <person name="Cleenwerck I."/>
            <person name="De Vuyst L."/>
            <person name="Vandamme P."/>
        </authorList>
    </citation>
    <scope>NUCLEOTIDE SEQUENCE [LARGE SCALE GENOMIC DNA]</scope>
    <source>
        <strain evidence="5 6">LMG 1764</strain>
    </source>
</reference>
<dbReference type="PANTHER" id="PTHR33678">
    <property type="entry name" value="BLL1576 PROTEIN"/>
    <property type="match status" value="1"/>
</dbReference>
<gene>
    <name evidence="5" type="ORF">AD929_01225</name>
</gene>
<dbReference type="Pfam" id="PF03050">
    <property type="entry name" value="DDE_Tnp_IS66"/>
    <property type="match status" value="1"/>
</dbReference>
<dbReference type="Pfam" id="PF13007">
    <property type="entry name" value="LZ_Tnp_IS66"/>
    <property type="match status" value="1"/>
</dbReference>